<sequence>MKNLLNRTFKLQENNTTIKTEVFAGLTTFMTMAYILIVNPSILSATGMDPGALITATALASAVGTFAMALLTNYPFALAPGMGLNAFFAFSVVLGMGYSWEMALAAIFVEGIIFILLSLFKVREALFNAIPATLKKAVSVGIGLFIAFIGFQNAGIIVNDNDTLVNLGDVKSITVFLAIMGVLFTAVLLVRRVKGAILWGILATYIVGVICQLTGLYIVNPELGMYSLIPNGIVSPPPSIAPIFFRLDFSQLLSIDFLIVVFTFLFVDLFDTMGTLIGVSTKAGFLDKDGKLPRIKGALLADSIGTTVGAVLGTSTVTTYVESASGVADGGRTGLTSFTTGCLFVLALLFSPVIAVIPAFATAPALIIVGLFMIEHVVDIDFTDYTEALPAFLTIIIMPLAYSISDGLAFGGIAYVFLKFVSGKKQDIHPVMYGVFVMFLLFYIIEI</sequence>
<feature type="transmembrane region" description="Helical" evidence="9">
    <location>
        <begin position="170"/>
        <end position="190"/>
    </location>
</feature>
<keyword evidence="5 8" id="KW-0812">Transmembrane</keyword>
<dbReference type="InterPro" id="IPR026033">
    <property type="entry name" value="Azg-like_bact_archaea"/>
</dbReference>
<evidence type="ECO:0000256" key="3">
    <source>
        <dbReference type="ARBA" id="ARBA00022448"/>
    </source>
</evidence>
<dbReference type="GO" id="GO:0005886">
    <property type="term" value="C:plasma membrane"/>
    <property type="evidence" value="ECO:0007669"/>
    <property type="project" value="UniProtKB-SubCell"/>
</dbReference>
<keyword evidence="6 8" id="KW-1133">Transmembrane helix</keyword>
<dbReference type="AlphaFoldDB" id="A0A6A7K5A5"/>
<organism evidence="10 11">
    <name type="scientific">Alkalibaculum sporogenes</name>
    <dbReference type="NCBI Taxonomy" id="2655001"/>
    <lineage>
        <taxon>Bacteria</taxon>
        <taxon>Bacillati</taxon>
        <taxon>Bacillota</taxon>
        <taxon>Clostridia</taxon>
        <taxon>Eubacteriales</taxon>
        <taxon>Eubacteriaceae</taxon>
        <taxon>Alkalibaculum</taxon>
    </lineage>
</organism>
<dbReference type="Pfam" id="PF00860">
    <property type="entry name" value="Xan_ur_permease"/>
    <property type="match status" value="1"/>
</dbReference>
<proteinExistence type="inferred from homology"/>
<keyword evidence="7 8" id="KW-0472">Membrane</keyword>
<feature type="transmembrane region" description="Helical" evidence="9">
    <location>
        <begin position="51"/>
        <end position="71"/>
    </location>
</feature>
<feature type="transmembrane region" description="Helical" evidence="9">
    <location>
        <begin position="21"/>
        <end position="39"/>
    </location>
</feature>
<dbReference type="GO" id="GO:0005345">
    <property type="term" value="F:purine nucleobase transmembrane transporter activity"/>
    <property type="evidence" value="ECO:0007669"/>
    <property type="project" value="TreeGrafter"/>
</dbReference>
<feature type="transmembrane region" description="Helical" evidence="9">
    <location>
        <begin position="342"/>
        <end position="372"/>
    </location>
</feature>
<evidence type="ECO:0000313" key="10">
    <source>
        <dbReference type="EMBL" id="MPW24570.1"/>
    </source>
</evidence>
<comment type="subcellular location">
    <subcellularLocation>
        <location evidence="1 8">Cell membrane</location>
        <topology evidence="1 8">Multi-pass membrane protein</topology>
    </subcellularLocation>
</comment>
<evidence type="ECO:0000256" key="4">
    <source>
        <dbReference type="ARBA" id="ARBA00022475"/>
    </source>
</evidence>
<keyword evidence="11" id="KW-1185">Reference proteome</keyword>
<feature type="transmembrane region" description="Helical" evidence="9">
    <location>
        <begin position="392"/>
        <end position="418"/>
    </location>
</feature>
<dbReference type="RefSeq" id="WP_152801193.1">
    <property type="nucleotide sequence ID" value="NZ_WHNX01000003.1"/>
</dbReference>
<reference evidence="10 11" key="1">
    <citation type="submission" date="2019-10" db="EMBL/GenBank/DDBJ databases">
        <title>Alkalibaculum tamaniensis sp.nov., a new alkaliphilic acetogen, isolated on methoxylated aromatics from a mud volcano.</title>
        <authorList>
            <person name="Khomyakova M.A."/>
            <person name="Merkel A.Y."/>
            <person name="Bonch-Osmolovskaya E.A."/>
            <person name="Slobodkin A.I."/>
        </authorList>
    </citation>
    <scope>NUCLEOTIDE SEQUENCE [LARGE SCALE GENOMIC DNA]</scope>
    <source>
        <strain evidence="10 11">M08DMB</strain>
    </source>
</reference>
<evidence type="ECO:0000256" key="7">
    <source>
        <dbReference type="ARBA" id="ARBA00023136"/>
    </source>
</evidence>
<feature type="transmembrane region" description="Helical" evidence="9">
    <location>
        <begin position="197"/>
        <end position="219"/>
    </location>
</feature>
<feature type="transmembrane region" description="Helical" evidence="9">
    <location>
        <begin position="430"/>
        <end position="445"/>
    </location>
</feature>
<dbReference type="PIRSF" id="PIRSF005353">
    <property type="entry name" value="PbuG"/>
    <property type="match status" value="1"/>
</dbReference>
<dbReference type="Proteomes" id="UP000440004">
    <property type="component" value="Unassembled WGS sequence"/>
</dbReference>
<evidence type="ECO:0000256" key="5">
    <source>
        <dbReference type="ARBA" id="ARBA00022692"/>
    </source>
</evidence>
<keyword evidence="3 8" id="KW-0813">Transport</keyword>
<evidence type="ECO:0000256" key="2">
    <source>
        <dbReference type="ARBA" id="ARBA00005697"/>
    </source>
</evidence>
<evidence type="ECO:0000256" key="8">
    <source>
        <dbReference type="PIRNR" id="PIRNR005353"/>
    </source>
</evidence>
<evidence type="ECO:0000256" key="9">
    <source>
        <dbReference type="SAM" id="Phobius"/>
    </source>
</evidence>
<dbReference type="PANTHER" id="PTHR43337">
    <property type="entry name" value="XANTHINE/URACIL PERMEASE C887.17-RELATED"/>
    <property type="match status" value="1"/>
</dbReference>
<evidence type="ECO:0000256" key="6">
    <source>
        <dbReference type="ARBA" id="ARBA00022989"/>
    </source>
</evidence>
<accession>A0A6A7K5A5</accession>
<feature type="transmembrane region" description="Helical" evidence="9">
    <location>
        <begin position="140"/>
        <end position="158"/>
    </location>
</feature>
<feature type="transmembrane region" description="Helical" evidence="9">
    <location>
        <begin position="252"/>
        <end position="270"/>
    </location>
</feature>
<protein>
    <submittedName>
        <fullName evidence="10">NCS2 family permease</fullName>
    </submittedName>
</protein>
<gene>
    <name evidence="10" type="ORF">GC105_02025</name>
</gene>
<dbReference type="InterPro" id="IPR045018">
    <property type="entry name" value="Azg-like"/>
</dbReference>
<dbReference type="PANTHER" id="PTHR43337:SF1">
    <property type="entry name" value="XANTHINE_URACIL PERMEASE C887.17-RELATED"/>
    <property type="match status" value="1"/>
</dbReference>
<dbReference type="InterPro" id="IPR006043">
    <property type="entry name" value="NCS2"/>
</dbReference>
<keyword evidence="4 8" id="KW-1003">Cell membrane</keyword>
<feature type="transmembrane region" description="Helical" evidence="9">
    <location>
        <begin position="102"/>
        <end position="120"/>
    </location>
</feature>
<comment type="similarity">
    <text evidence="2 8">Belongs to the nucleobase:cation symporter-2 (NCS2) (TC 2.A.40) family. Azg-like subfamily.</text>
</comment>
<feature type="transmembrane region" description="Helical" evidence="9">
    <location>
        <begin position="78"/>
        <end position="96"/>
    </location>
</feature>
<evidence type="ECO:0000256" key="1">
    <source>
        <dbReference type="ARBA" id="ARBA00004651"/>
    </source>
</evidence>
<name>A0A6A7K5A5_9FIRM</name>
<evidence type="ECO:0000313" key="11">
    <source>
        <dbReference type="Proteomes" id="UP000440004"/>
    </source>
</evidence>
<comment type="caution">
    <text evidence="10">The sequence shown here is derived from an EMBL/GenBank/DDBJ whole genome shotgun (WGS) entry which is preliminary data.</text>
</comment>
<dbReference type="EMBL" id="WHNX01000003">
    <property type="protein sequence ID" value="MPW24570.1"/>
    <property type="molecule type" value="Genomic_DNA"/>
</dbReference>